<dbReference type="EnsemblProtists" id="EKX47783">
    <property type="protein sequence ID" value="EKX47783"/>
    <property type="gene ID" value="GUITHDRAFT_106337"/>
</dbReference>
<dbReference type="HOGENOM" id="CLU_1211767_0_0_1"/>
<reference evidence="2 4" key="1">
    <citation type="journal article" date="2012" name="Nature">
        <title>Algal genomes reveal evolutionary mosaicism and the fate of nucleomorphs.</title>
        <authorList>
            <consortium name="DOE Joint Genome Institute"/>
            <person name="Curtis B.A."/>
            <person name="Tanifuji G."/>
            <person name="Burki F."/>
            <person name="Gruber A."/>
            <person name="Irimia M."/>
            <person name="Maruyama S."/>
            <person name="Arias M.C."/>
            <person name="Ball S.G."/>
            <person name="Gile G.H."/>
            <person name="Hirakawa Y."/>
            <person name="Hopkins J.F."/>
            <person name="Kuo A."/>
            <person name="Rensing S.A."/>
            <person name="Schmutz J."/>
            <person name="Symeonidi A."/>
            <person name="Elias M."/>
            <person name="Eveleigh R.J."/>
            <person name="Herman E.K."/>
            <person name="Klute M.J."/>
            <person name="Nakayama T."/>
            <person name="Obornik M."/>
            <person name="Reyes-Prieto A."/>
            <person name="Armbrust E.V."/>
            <person name="Aves S.J."/>
            <person name="Beiko R.G."/>
            <person name="Coutinho P."/>
            <person name="Dacks J.B."/>
            <person name="Durnford D.G."/>
            <person name="Fast N.M."/>
            <person name="Green B.R."/>
            <person name="Grisdale C.J."/>
            <person name="Hempel F."/>
            <person name="Henrissat B."/>
            <person name="Hoppner M.P."/>
            <person name="Ishida K."/>
            <person name="Kim E."/>
            <person name="Koreny L."/>
            <person name="Kroth P.G."/>
            <person name="Liu Y."/>
            <person name="Malik S.B."/>
            <person name="Maier U.G."/>
            <person name="McRose D."/>
            <person name="Mock T."/>
            <person name="Neilson J.A."/>
            <person name="Onodera N.T."/>
            <person name="Poole A.M."/>
            <person name="Pritham E.J."/>
            <person name="Richards T.A."/>
            <person name="Rocap G."/>
            <person name="Roy S.W."/>
            <person name="Sarai C."/>
            <person name="Schaack S."/>
            <person name="Shirato S."/>
            <person name="Slamovits C.H."/>
            <person name="Spencer D.F."/>
            <person name="Suzuki S."/>
            <person name="Worden A.Z."/>
            <person name="Zauner S."/>
            <person name="Barry K."/>
            <person name="Bell C."/>
            <person name="Bharti A.K."/>
            <person name="Crow J.A."/>
            <person name="Grimwood J."/>
            <person name="Kramer R."/>
            <person name="Lindquist E."/>
            <person name="Lucas S."/>
            <person name="Salamov A."/>
            <person name="McFadden G.I."/>
            <person name="Lane C.E."/>
            <person name="Keeling P.J."/>
            <person name="Gray M.W."/>
            <person name="Grigoriev I.V."/>
            <person name="Archibald J.M."/>
        </authorList>
    </citation>
    <scope>NUCLEOTIDE SEQUENCE</scope>
    <source>
        <strain evidence="2 4">CCMP2712</strain>
    </source>
</reference>
<gene>
    <name evidence="2" type="ORF">GUITHDRAFT_106337</name>
</gene>
<proteinExistence type="predicted"/>
<dbReference type="GeneID" id="17304558"/>
<organism evidence="2">
    <name type="scientific">Guillardia theta (strain CCMP2712)</name>
    <name type="common">Cryptophyte</name>
    <dbReference type="NCBI Taxonomy" id="905079"/>
    <lineage>
        <taxon>Eukaryota</taxon>
        <taxon>Cryptophyceae</taxon>
        <taxon>Pyrenomonadales</taxon>
        <taxon>Geminigeraceae</taxon>
        <taxon>Guillardia</taxon>
    </lineage>
</organism>
<feature type="coiled-coil region" evidence="1">
    <location>
        <begin position="173"/>
        <end position="209"/>
    </location>
</feature>
<dbReference type="Proteomes" id="UP000011087">
    <property type="component" value="Unassembled WGS sequence"/>
</dbReference>
<dbReference type="EMBL" id="JH992988">
    <property type="protein sequence ID" value="EKX47783.1"/>
    <property type="molecule type" value="Genomic_DNA"/>
</dbReference>
<dbReference type="KEGG" id="gtt:GUITHDRAFT_106337"/>
<evidence type="ECO:0000313" key="4">
    <source>
        <dbReference type="Proteomes" id="UP000011087"/>
    </source>
</evidence>
<evidence type="ECO:0000256" key="1">
    <source>
        <dbReference type="SAM" id="Coils"/>
    </source>
</evidence>
<keyword evidence="4" id="KW-1185">Reference proteome</keyword>
<evidence type="ECO:0000313" key="2">
    <source>
        <dbReference type="EMBL" id="EKX47783.1"/>
    </source>
</evidence>
<dbReference type="PaxDb" id="55529-EKX47783"/>
<reference evidence="4" key="2">
    <citation type="submission" date="2012-11" db="EMBL/GenBank/DDBJ databases">
        <authorList>
            <person name="Kuo A."/>
            <person name="Curtis B.A."/>
            <person name="Tanifuji G."/>
            <person name="Burki F."/>
            <person name="Gruber A."/>
            <person name="Irimia M."/>
            <person name="Maruyama S."/>
            <person name="Arias M.C."/>
            <person name="Ball S.G."/>
            <person name="Gile G.H."/>
            <person name="Hirakawa Y."/>
            <person name="Hopkins J.F."/>
            <person name="Rensing S.A."/>
            <person name="Schmutz J."/>
            <person name="Symeonidi A."/>
            <person name="Elias M."/>
            <person name="Eveleigh R.J."/>
            <person name="Herman E.K."/>
            <person name="Klute M.J."/>
            <person name="Nakayama T."/>
            <person name="Obornik M."/>
            <person name="Reyes-Prieto A."/>
            <person name="Armbrust E.V."/>
            <person name="Aves S.J."/>
            <person name="Beiko R.G."/>
            <person name="Coutinho P."/>
            <person name="Dacks J.B."/>
            <person name="Durnford D.G."/>
            <person name="Fast N.M."/>
            <person name="Green B.R."/>
            <person name="Grisdale C."/>
            <person name="Hempe F."/>
            <person name="Henrissat B."/>
            <person name="Hoppner M.P."/>
            <person name="Ishida K.-I."/>
            <person name="Kim E."/>
            <person name="Koreny L."/>
            <person name="Kroth P.G."/>
            <person name="Liu Y."/>
            <person name="Malik S.-B."/>
            <person name="Maier U.G."/>
            <person name="McRose D."/>
            <person name="Mock T."/>
            <person name="Neilson J.A."/>
            <person name="Onodera N.T."/>
            <person name="Poole A.M."/>
            <person name="Pritham E.J."/>
            <person name="Richards T.A."/>
            <person name="Rocap G."/>
            <person name="Roy S.W."/>
            <person name="Sarai C."/>
            <person name="Schaack S."/>
            <person name="Shirato S."/>
            <person name="Slamovits C.H."/>
            <person name="Spencer D.F."/>
            <person name="Suzuki S."/>
            <person name="Worden A.Z."/>
            <person name="Zauner S."/>
            <person name="Barry K."/>
            <person name="Bell C."/>
            <person name="Bharti A.K."/>
            <person name="Crow J.A."/>
            <person name="Grimwood J."/>
            <person name="Kramer R."/>
            <person name="Lindquist E."/>
            <person name="Lucas S."/>
            <person name="Salamov A."/>
            <person name="McFadden G.I."/>
            <person name="Lane C.E."/>
            <person name="Keeling P.J."/>
            <person name="Gray M.W."/>
            <person name="Grigoriev I.V."/>
            <person name="Archibald J.M."/>
        </authorList>
    </citation>
    <scope>NUCLEOTIDE SEQUENCE</scope>
    <source>
        <strain evidence="4">CCMP2712</strain>
    </source>
</reference>
<name>L1JH04_GUITC</name>
<reference evidence="3" key="3">
    <citation type="submission" date="2016-03" db="UniProtKB">
        <authorList>
            <consortium name="EnsemblProtists"/>
        </authorList>
    </citation>
    <scope>IDENTIFICATION</scope>
</reference>
<evidence type="ECO:0000313" key="3">
    <source>
        <dbReference type="EnsemblProtists" id="EKX47783"/>
    </source>
</evidence>
<dbReference type="AlphaFoldDB" id="L1JH04"/>
<sequence>MAGARCSICMMALGEATSAKKFSGCKQSACKATLLYCGACALKQIKLLEELKDDKERVGCEDKCPACRSTFKFTRTTTPKSLFTDVNIEELSRKRPLEDDVFAEKRSRDAQMVPYGVIGKEYEEAARAMAPGREEWLLRSKEEQEQSEMTIKSILAAEAGSSAQEAGQEDQIMEQIKLLKEIEERHRKNKEAEEASQRAIQEILDSENKQKEIVAADEELARRIAEEVL</sequence>
<protein>
    <submittedName>
        <fullName evidence="2 3">Uncharacterized protein</fullName>
    </submittedName>
</protein>
<dbReference type="RefSeq" id="XP_005834763.1">
    <property type="nucleotide sequence ID" value="XM_005834706.1"/>
</dbReference>
<accession>L1JH04</accession>
<keyword evidence="1" id="KW-0175">Coiled coil</keyword>